<evidence type="ECO:0000313" key="2">
    <source>
        <dbReference type="Proteomes" id="UP000006502"/>
    </source>
</evidence>
<dbReference type="KEGG" id="mhl:MHLP_04480"/>
<evidence type="ECO:0000313" key="1">
    <source>
        <dbReference type="EMBL" id="AFO52476.1"/>
    </source>
</evidence>
<protein>
    <submittedName>
        <fullName evidence="1">Uncharacterized protein</fullName>
    </submittedName>
</protein>
<dbReference type="HOGENOM" id="CLU_1702306_0_0_14"/>
<proteinExistence type="predicted"/>
<keyword evidence="2" id="KW-1185">Reference proteome</keyword>
<organism evidence="1 2">
    <name type="scientific">Mycoplasma haematolamae (strain Purdue)</name>
    <dbReference type="NCBI Taxonomy" id="1212765"/>
    <lineage>
        <taxon>Bacteria</taxon>
        <taxon>Bacillati</taxon>
        <taxon>Mycoplasmatota</taxon>
        <taxon>Mollicutes</taxon>
        <taxon>Mycoplasmataceae</taxon>
        <taxon>Mycoplasma</taxon>
    </lineage>
</organism>
<sequence>MILFGWRKRIGLTLCSLLVLGSLSFLVASLKWDRLTLEGNLPSSGKSDIFEKATHLRLFDRLTYLPILNGSVGPKGQLSLNRDYVVGKLKVEVKKRIFEKKNEFYPESKLLEKDVEGHIFYRWVKEKILLVFIIFRLGTHKHLGWFHDQFSISW</sequence>
<dbReference type="PATRIC" id="fig|1212765.3.peg.1018"/>
<reference evidence="2" key="2">
    <citation type="submission" date="2012-07" db="EMBL/GenBank/DDBJ databases">
        <title>Complete genome sequence of 'Candidatus Mycoplasma haemolamae'.</title>
        <authorList>
            <person name="Guimaraes A.M.S."/>
            <person name="Toth B."/>
            <person name="Santos A.P."/>
            <person name="Nascimento N.C."/>
            <person name="Sojka J.E."/>
            <person name="Messick J.B."/>
        </authorList>
    </citation>
    <scope>NUCLEOTIDE SEQUENCE [LARGE SCALE GENOMIC DNA]</scope>
    <source>
        <strain evidence="2">Purdue</strain>
    </source>
</reference>
<dbReference type="STRING" id="1212765.MHLP_04480"/>
<dbReference type="Proteomes" id="UP000006502">
    <property type="component" value="Chromosome"/>
</dbReference>
<dbReference type="EMBL" id="CP003731">
    <property type="protein sequence ID" value="AFO52476.1"/>
    <property type="molecule type" value="Genomic_DNA"/>
</dbReference>
<reference evidence="1 2" key="1">
    <citation type="journal article" date="2012" name="J. Bacteriol.">
        <title>Genome Sequence of "Candidatus Mycoplasma haemolamae" Strain Purdue, a Red Blood Cell Pathogen of Alpacas (Vicugna pacos) and Llamas (Lama glama).</title>
        <authorList>
            <person name="Guimaraes A.M."/>
            <person name="Toth B."/>
            <person name="Santos A.P."/>
            <person name="do Nascimento N.C."/>
            <person name="Kritchevsky J.E."/>
            <person name="Messick J.B."/>
        </authorList>
    </citation>
    <scope>NUCLEOTIDE SEQUENCE [LARGE SCALE GENOMIC DNA]</scope>
    <source>
        <strain evidence="1 2">Purdue</strain>
    </source>
</reference>
<accession>I7CH35</accession>
<gene>
    <name evidence="1" type="ordered locus">MHLP_04480</name>
</gene>
<name>I7CH35_MYCHA</name>
<dbReference type="AlphaFoldDB" id="I7CH35"/>